<feature type="domain" description="Response regulatory" evidence="12">
    <location>
        <begin position="813"/>
        <end position="933"/>
    </location>
</feature>
<dbReference type="Proteomes" id="UP000683493">
    <property type="component" value="Chromosome"/>
</dbReference>
<dbReference type="SMART" id="SM00448">
    <property type="entry name" value="REC"/>
    <property type="match status" value="1"/>
</dbReference>
<dbReference type="InterPro" id="IPR003594">
    <property type="entry name" value="HATPase_dom"/>
</dbReference>
<dbReference type="CDD" id="cd00082">
    <property type="entry name" value="HisKA"/>
    <property type="match status" value="1"/>
</dbReference>
<evidence type="ECO:0000256" key="5">
    <source>
        <dbReference type="ARBA" id="ARBA00022741"/>
    </source>
</evidence>
<protein>
    <recommendedName>
        <fullName evidence="2">histidine kinase</fullName>
        <ecNumber evidence="2">2.7.13.3</ecNumber>
    </recommendedName>
</protein>
<dbReference type="InterPro" id="IPR001789">
    <property type="entry name" value="Sig_transdc_resp-reg_receiver"/>
</dbReference>
<organism evidence="15 16">
    <name type="scientific">Geomonas diazotrophica</name>
    <dbReference type="NCBI Taxonomy" id="2843197"/>
    <lineage>
        <taxon>Bacteria</taxon>
        <taxon>Pseudomonadati</taxon>
        <taxon>Thermodesulfobacteriota</taxon>
        <taxon>Desulfuromonadia</taxon>
        <taxon>Geobacterales</taxon>
        <taxon>Geobacteraceae</taxon>
        <taxon>Geomonas</taxon>
    </lineage>
</organism>
<feature type="domain" description="PAC" evidence="14">
    <location>
        <begin position="255"/>
        <end position="306"/>
    </location>
</feature>
<keyword evidence="8" id="KW-0902">Two-component regulatory system</keyword>
<dbReference type="EMBL" id="CP076724">
    <property type="protein sequence ID" value="QWV98718.1"/>
    <property type="molecule type" value="Genomic_DNA"/>
</dbReference>
<dbReference type="InterPro" id="IPR005467">
    <property type="entry name" value="His_kinase_dom"/>
</dbReference>
<keyword evidence="4" id="KW-0808">Transferase</keyword>
<evidence type="ECO:0000256" key="3">
    <source>
        <dbReference type="ARBA" id="ARBA00022553"/>
    </source>
</evidence>
<keyword evidence="16" id="KW-1185">Reference proteome</keyword>
<dbReference type="InterPro" id="IPR000014">
    <property type="entry name" value="PAS"/>
</dbReference>
<dbReference type="PROSITE" id="PS50110">
    <property type="entry name" value="RESPONSE_REGULATORY"/>
    <property type="match status" value="1"/>
</dbReference>
<gene>
    <name evidence="15" type="ORF">KP005_05380</name>
</gene>
<evidence type="ECO:0000256" key="10">
    <source>
        <dbReference type="SAM" id="Coils"/>
    </source>
</evidence>
<evidence type="ECO:0000259" key="11">
    <source>
        <dbReference type="PROSITE" id="PS50109"/>
    </source>
</evidence>
<dbReference type="CDD" id="cd17546">
    <property type="entry name" value="REC_hyHK_CKI1_RcsC-like"/>
    <property type="match status" value="1"/>
</dbReference>
<dbReference type="InterPro" id="IPR037401">
    <property type="entry name" value="SnoaL-like"/>
</dbReference>
<keyword evidence="3 9" id="KW-0597">Phosphoprotein</keyword>
<feature type="domain" description="PAS" evidence="13">
    <location>
        <begin position="307"/>
        <end position="379"/>
    </location>
</feature>
<dbReference type="Pfam" id="PF00072">
    <property type="entry name" value="Response_reg"/>
    <property type="match status" value="1"/>
</dbReference>
<reference evidence="15 16" key="1">
    <citation type="submission" date="2021-06" db="EMBL/GenBank/DDBJ databases">
        <title>Gemonas diversity in paddy soil.</title>
        <authorList>
            <person name="Liu G."/>
        </authorList>
    </citation>
    <scope>NUCLEOTIDE SEQUENCE [LARGE SCALE GENOMIC DNA]</scope>
    <source>
        <strain evidence="15 16">RG29</strain>
    </source>
</reference>
<keyword evidence="6" id="KW-0418">Kinase</keyword>
<dbReference type="InterPro" id="IPR013656">
    <property type="entry name" value="PAS_4"/>
</dbReference>
<accession>A0ABX8JK86</accession>
<dbReference type="Pfam" id="PF00989">
    <property type="entry name" value="PAS"/>
    <property type="match status" value="1"/>
</dbReference>
<dbReference type="PROSITE" id="PS50109">
    <property type="entry name" value="HIS_KIN"/>
    <property type="match status" value="1"/>
</dbReference>
<sequence>MFDHYIRMYSTRDDLLTTYFSDDFSGITGSGDYLVKDRDAWIAVTRQDFAQVKDPINIDLKDLSIQLLAETIAVTSSTFVIHLPIEEHILSKKIARLVLIFRKECTGWKICHSSISVSFGVADEGEIYPLKDLEDRNRHLEAVVAERTGQLSEANTKLKQANEDLAREIEEHKQSQIANERLLLRQRAILDNLPMMAWLKDTESRLEMINEPYARACGRPVEECIGKTDLELFPREMAQKFLSDDRDVCVSGVKKHLEELIPTTDGTRWHFTCKTPLFDEVGRTVGTTGVALDITERKQAEKALIESEERFRSLMENIPNVAVQGYALDGTVLFWNRASEILYGYSAREALGANLLDLIIPAEMKDGVREAISQMYESCKPIPPGELLLKRKDGSLVPVLSSHALLSPVGRPPEFFCLDVDLTERKKAEDLLSYAISLTDASLESTAEGILVVNRNGEIARWNKKFAELWKVPEELLVTGVKDPVLAHITAQMSQPDRFLAKVMELYEHPDASSQDLLALADGRFFDRYSQPLEIGDEIVGRFWSFRDVTEHKKHQQEQLKIEKLESLGLLAGGIAHDFNNILTGVMGNISFAQMFLDPSHKACKPLEEAEKASLRATELAHQLLTFARGGEPIRKIISLQHIVNESVELVLSGSNVKGFIDIPDTTHAIDADEGQLSQVLHNILINASQAMPGGGTLTISAQNETIAGSNTLSLPPGSYVRLSITDQGCGMPEDVMAKVFDPYFTTKSAGNGLGLASAYSIIARHGGHIGVESVVAQGTTFTIHLPSIGETYSSHNAETAAKSRAEQHNGGSILVMDDEAMIRAFAERMLSELGYQVTTCSDGAEAITLYKQALQSGSAFTAVIMDLTIPGGMGGKDAAQQILAVDAAANLIVSSGYSNDPIMADYQAYGFSAAVAKPYRINDLGQILISLLNR</sequence>
<evidence type="ECO:0000256" key="4">
    <source>
        <dbReference type="ARBA" id="ARBA00022679"/>
    </source>
</evidence>
<name>A0ABX8JK86_9BACT</name>
<feature type="modified residue" description="4-aspartylphosphate" evidence="9">
    <location>
        <position position="867"/>
    </location>
</feature>
<dbReference type="NCBIfam" id="TIGR00229">
    <property type="entry name" value="sensory_box"/>
    <property type="match status" value="2"/>
</dbReference>
<dbReference type="CDD" id="cd00130">
    <property type="entry name" value="PAS"/>
    <property type="match status" value="2"/>
</dbReference>
<evidence type="ECO:0000313" key="15">
    <source>
        <dbReference type="EMBL" id="QWV98718.1"/>
    </source>
</evidence>
<evidence type="ECO:0000313" key="16">
    <source>
        <dbReference type="Proteomes" id="UP000683493"/>
    </source>
</evidence>
<feature type="domain" description="Histidine kinase" evidence="11">
    <location>
        <begin position="574"/>
        <end position="790"/>
    </location>
</feature>
<dbReference type="InterPro" id="IPR013767">
    <property type="entry name" value="PAS_fold"/>
</dbReference>
<dbReference type="EC" id="2.7.13.3" evidence="2"/>
<evidence type="ECO:0000256" key="8">
    <source>
        <dbReference type="ARBA" id="ARBA00023012"/>
    </source>
</evidence>
<dbReference type="PANTHER" id="PTHR43065:SF46">
    <property type="entry name" value="C4-DICARBOXYLATE TRANSPORT SENSOR PROTEIN DCTB"/>
    <property type="match status" value="1"/>
</dbReference>
<evidence type="ECO:0000256" key="2">
    <source>
        <dbReference type="ARBA" id="ARBA00012438"/>
    </source>
</evidence>
<evidence type="ECO:0000256" key="6">
    <source>
        <dbReference type="ARBA" id="ARBA00022777"/>
    </source>
</evidence>
<evidence type="ECO:0000256" key="7">
    <source>
        <dbReference type="ARBA" id="ARBA00022840"/>
    </source>
</evidence>
<evidence type="ECO:0000259" key="12">
    <source>
        <dbReference type="PROSITE" id="PS50110"/>
    </source>
</evidence>
<proteinExistence type="predicted"/>
<feature type="coiled-coil region" evidence="10">
    <location>
        <begin position="130"/>
        <end position="178"/>
    </location>
</feature>
<dbReference type="SMART" id="SM00388">
    <property type="entry name" value="HisKA"/>
    <property type="match status" value="1"/>
</dbReference>
<dbReference type="SMART" id="SM00387">
    <property type="entry name" value="HATPase_c"/>
    <property type="match status" value="1"/>
</dbReference>
<evidence type="ECO:0000256" key="9">
    <source>
        <dbReference type="PROSITE-ProRule" id="PRU00169"/>
    </source>
</evidence>
<dbReference type="InterPro" id="IPR003661">
    <property type="entry name" value="HisK_dim/P_dom"/>
</dbReference>
<evidence type="ECO:0000256" key="1">
    <source>
        <dbReference type="ARBA" id="ARBA00000085"/>
    </source>
</evidence>
<keyword evidence="7" id="KW-0067">ATP-binding</keyword>
<dbReference type="PROSITE" id="PS50113">
    <property type="entry name" value="PAC"/>
    <property type="match status" value="2"/>
</dbReference>
<dbReference type="Pfam" id="PF13474">
    <property type="entry name" value="SnoaL_3"/>
    <property type="match status" value="1"/>
</dbReference>
<dbReference type="PROSITE" id="PS50112">
    <property type="entry name" value="PAS"/>
    <property type="match status" value="1"/>
</dbReference>
<keyword evidence="10" id="KW-0175">Coiled coil</keyword>
<evidence type="ECO:0000259" key="13">
    <source>
        <dbReference type="PROSITE" id="PS50112"/>
    </source>
</evidence>
<dbReference type="Pfam" id="PF08448">
    <property type="entry name" value="PAS_4"/>
    <property type="match status" value="1"/>
</dbReference>
<evidence type="ECO:0000259" key="14">
    <source>
        <dbReference type="PROSITE" id="PS50113"/>
    </source>
</evidence>
<dbReference type="Pfam" id="PF12860">
    <property type="entry name" value="PAS_7"/>
    <property type="match status" value="1"/>
</dbReference>
<dbReference type="PANTHER" id="PTHR43065">
    <property type="entry name" value="SENSOR HISTIDINE KINASE"/>
    <property type="match status" value="1"/>
</dbReference>
<feature type="domain" description="PAC" evidence="14">
    <location>
        <begin position="383"/>
        <end position="434"/>
    </location>
</feature>
<keyword evidence="5" id="KW-0547">Nucleotide-binding</keyword>
<comment type="catalytic activity">
    <reaction evidence="1">
        <text>ATP + protein L-histidine = ADP + protein N-phospho-L-histidine.</text>
        <dbReference type="EC" id="2.7.13.3"/>
    </reaction>
</comment>
<dbReference type="SMART" id="SM00091">
    <property type="entry name" value="PAS"/>
    <property type="match status" value="3"/>
</dbReference>
<dbReference type="Pfam" id="PF02518">
    <property type="entry name" value="HATPase_c"/>
    <property type="match status" value="1"/>
</dbReference>
<dbReference type="InterPro" id="IPR000700">
    <property type="entry name" value="PAS-assoc_C"/>
</dbReference>